<dbReference type="PANTHER" id="PTHR45947">
    <property type="entry name" value="SULFOQUINOVOSYL TRANSFERASE SQD2"/>
    <property type="match status" value="1"/>
</dbReference>
<dbReference type="Gene3D" id="3.40.50.2000">
    <property type="entry name" value="Glycogen Phosphorylase B"/>
    <property type="match status" value="2"/>
</dbReference>
<sequence length="392" mass="43857">MQILLLAWEYPPALVGGLGRHVHELSKAVAAQGHTVHVITAGEDGAQGYECKEGVHVHRVCSRHGGREPFSAWIEGLNDAMMECADRLCAGICFDTVHAHDWLVWKAALYLQEKWHLPLTATIHATEHGRNNGIHTALQQEIHEKEQKLVKAADSLIVCSYFMKREIEQILHADPSKISVFPNGIHPEFFTLQTARNVREQYGLQQRLLIFSIGRIVNEKGFYTIIEAAPLLAQRHPAAVFVIAGKGPLLERYRMIVRERQLGHVVWFVGYISEAEQRAFLQQSDIVLVPSLYEPFGIVALEGMLAKKPTVVADTGGLGEIVTHARTGFKTVPGNAWSLGQQLSEIIEQPRLAAQAAEQGYEHVKHHYNWDSIARQTILVYRKVSHSYQSGG</sequence>
<evidence type="ECO:0000313" key="3">
    <source>
        <dbReference type="EMBL" id="MCP8967133.1"/>
    </source>
</evidence>
<dbReference type="Proteomes" id="UP001156102">
    <property type="component" value="Unassembled WGS sequence"/>
</dbReference>
<dbReference type="AlphaFoldDB" id="A0AA41X6D2"/>
<dbReference type="PANTHER" id="PTHR45947:SF3">
    <property type="entry name" value="SULFOQUINOVOSYL TRANSFERASE SQD2"/>
    <property type="match status" value="1"/>
</dbReference>
<protein>
    <submittedName>
        <fullName evidence="3">Glycosyltransferase family 4 protein</fullName>
    </submittedName>
</protein>
<name>A0AA41X6D2_9BACI</name>
<dbReference type="InterPro" id="IPR028098">
    <property type="entry name" value="Glyco_trans_4-like_N"/>
</dbReference>
<dbReference type="EMBL" id="JANCLT010000001">
    <property type="protein sequence ID" value="MCP8967133.1"/>
    <property type="molecule type" value="Genomic_DNA"/>
</dbReference>
<accession>A0AA41X6D2</accession>
<dbReference type="InterPro" id="IPR001296">
    <property type="entry name" value="Glyco_trans_1"/>
</dbReference>
<keyword evidence="4" id="KW-1185">Reference proteome</keyword>
<dbReference type="SUPFAM" id="SSF53756">
    <property type="entry name" value="UDP-Glycosyltransferase/glycogen phosphorylase"/>
    <property type="match status" value="1"/>
</dbReference>
<dbReference type="Pfam" id="PF00534">
    <property type="entry name" value="Glycos_transf_1"/>
    <property type="match status" value="1"/>
</dbReference>
<feature type="domain" description="Glycosyl transferase family 1" evidence="1">
    <location>
        <begin position="199"/>
        <end position="362"/>
    </location>
</feature>
<feature type="domain" description="Glycosyltransferase subfamily 4-like N-terminal" evidence="2">
    <location>
        <begin position="15"/>
        <end position="188"/>
    </location>
</feature>
<dbReference type="InterPro" id="IPR050194">
    <property type="entry name" value="Glycosyltransferase_grp1"/>
</dbReference>
<reference evidence="3" key="1">
    <citation type="submission" date="2022-07" db="EMBL/GenBank/DDBJ databases">
        <authorList>
            <person name="Li W.-J."/>
            <person name="Deng Q.-Q."/>
        </authorList>
    </citation>
    <scope>NUCLEOTIDE SEQUENCE</scope>
    <source>
        <strain evidence="3">SYSU M60031</strain>
    </source>
</reference>
<proteinExistence type="predicted"/>
<evidence type="ECO:0000313" key="4">
    <source>
        <dbReference type="Proteomes" id="UP001156102"/>
    </source>
</evidence>
<dbReference type="CDD" id="cd03801">
    <property type="entry name" value="GT4_PimA-like"/>
    <property type="match status" value="1"/>
</dbReference>
<dbReference type="RefSeq" id="WP_254757396.1">
    <property type="nucleotide sequence ID" value="NZ_JANCLT010000001.1"/>
</dbReference>
<comment type="caution">
    <text evidence="3">The sequence shown here is derived from an EMBL/GenBank/DDBJ whole genome shotgun (WGS) entry which is preliminary data.</text>
</comment>
<dbReference type="Pfam" id="PF13439">
    <property type="entry name" value="Glyco_transf_4"/>
    <property type="match status" value="1"/>
</dbReference>
<dbReference type="GO" id="GO:0016757">
    <property type="term" value="F:glycosyltransferase activity"/>
    <property type="evidence" value="ECO:0007669"/>
    <property type="project" value="InterPro"/>
</dbReference>
<gene>
    <name evidence="3" type="ORF">NK662_01100</name>
</gene>
<organism evidence="3 4">
    <name type="scientific">Ectobacillus ponti</name>
    <dbReference type="NCBI Taxonomy" id="2961894"/>
    <lineage>
        <taxon>Bacteria</taxon>
        <taxon>Bacillati</taxon>
        <taxon>Bacillota</taxon>
        <taxon>Bacilli</taxon>
        <taxon>Bacillales</taxon>
        <taxon>Bacillaceae</taxon>
        <taxon>Ectobacillus</taxon>
    </lineage>
</organism>
<evidence type="ECO:0000259" key="1">
    <source>
        <dbReference type="Pfam" id="PF00534"/>
    </source>
</evidence>
<evidence type="ECO:0000259" key="2">
    <source>
        <dbReference type="Pfam" id="PF13439"/>
    </source>
</evidence>